<evidence type="ECO:0000256" key="2">
    <source>
        <dbReference type="ARBA" id="ARBA00022729"/>
    </source>
</evidence>
<dbReference type="Gene3D" id="1.20.1420.20">
    <property type="entry name" value="M75 peptidase, HXXE motif"/>
    <property type="match status" value="1"/>
</dbReference>
<dbReference type="GO" id="GO:0030313">
    <property type="term" value="C:cell envelope"/>
    <property type="evidence" value="ECO:0007669"/>
    <property type="project" value="UniProtKB-SubCell"/>
</dbReference>
<name>A0A0A2LH06_9FLAO</name>
<sequence length="366" mass="39758">MKKILALFILAVVGLGCSSNDNEEVNNTPTFDRSAILVNWADNIIIPSYENYTAKVTTLSEKAATFTQTPDEAGLAELRTAWLDAYVAYQYVALYDFGKASLLYLKLSANTYPTDVAGIEANIASGSYNLGTQIQFNRQGFPAIDYLIYGTGTNAEIIASYSNQATADYLNAIIAQLKSIAEQVTNDWNGAYRDTYVNNNSTSVSSSVNITTNNFIKNFEKDVRSGKVGIPAGIFSNGVTYADKVEAYYKNDVSKTLLTAGIKAQQDFFNGKAFNGTTTGASLKSALDVVNAVRDGQNLSAIINNQFGTINTAVSALNESFSDQINQDNNKMLAAYDAMQQNVVYLKLDMMQALNITIDYVDGDGD</sequence>
<dbReference type="eggNOG" id="COG3489">
    <property type="taxonomic scope" value="Bacteria"/>
</dbReference>
<evidence type="ECO:0000313" key="5">
    <source>
        <dbReference type="Proteomes" id="UP000030129"/>
    </source>
</evidence>
<organism evidence="4 5">
    <name type="scientific">Flavobacterium beibuense F44-8</name>
    <dbReference type="NCBI Taxonomy" id="1406840"/>
    <lineage>
        <taxon>Bacteria</taxon>
        <taxon>Pseudomonadati</taxon>
        <taxon>Bacteroidota</taxon>
        <taxon>Flavobacteriia</taxon>
        <taxon>Flavobacteriales</taxon>
        <taxon>Flavobacteriaceae</taxon>
        <taxon>Flavobacterium</taxon>
    </lineage>
</organism>
<comment type="subcellular location">
    <subcellularLocation>
        <location evidence="1">Cell envelope</location>
    </subcellularLocation>
</comment>
<dbReference type="EMBL" id="JRLV01000020">
    <property type="protein sequence ID" value="KGO79154.1"/>
    <property type="molecule type" value="Genomic_DNA"/>
</dbReference>
<proteinExistence type="predicted"/>
<keyword evidence="5" id="KW-1185">Reference proteome</keyword>
<dbReference type="Proteomes" id="UP000030129">
    <property type="component" value="Unassembled WGS sequence"/>
</dbReference>
<dbReference type="InterPro" id="IPR034984">
    <property type="entry name" value="Imelysin-like_IPPA"/>
</dbReference>
<dbReference type="PROSITE" id="PS51257">
    <property type="entry name" value="PROKAR_LIPOPROTEIN"/>
    <property type="match status" value="1"/>
</dbReference>
<evidence type="ECO:0000313" key="4">
    <source>
        <dbReference type="EMBL" id="KGO79154.1"/>
    </source>
</evidence>
<evidence type="ECO:0000259" key="3">
    <source>
        <dbReference type="Pfam" id="PF09375"/>
    </source>
</evidence>
<reference evidence="4 5" key="1">
    <citation type="submission" date="2013-09" db="EMBL/GenBank/DDBJ databases">
        <authorList>
            <person name="Zeng Z."/>
            <person name="Chen C."/>
        </authorList>
    </citation>
    <scope>NUCLEOTIDE SEQUENCE [LARGE SCALE GENOMIC DNA]</scope>
    <source>
        <strain evidence="4 5">F44-8</strain>
    </source>
</reference>
<evidence type="ECO:0000256" key="1">
    <source>
        <dbReference type="ARBA" id="ARBA00004196"/>
    </source>
</evidence>
<dbReference type="Pfam" id="PF09375">
    <property type="entry name" value="Peptidase_M75"/>
    <property type="match status" value="1"/>
</dbReference>
<feature type="domain" description="Imelysin-like" evidence="3">
    <location>
        <begin position="45"/>
        <end position="338"/>
    </location>
</feature>
<dbReference type="InterPro" id="IPR018976">
    <property type="entry name" value="Imelysin-like"/>
</dbReference>
<dbReference type="AlphaFoldDB" id="A0A0A2LH06"/>
<dbReference type="STRING" id="1406840.Q763_14860"/>
<gene>
    <name evidence="4" type="ORF">Q763_14860</name>
</gene>
<protein>
    <submittedName>
        <fullName evidence="4">Iron-regulated protein A</fullName>
    </submittedName>
</protein>
<keyword evidence="2" id="KW-0732">Signal</keyword>
<dbReference type="CDD" id="cd14659">
    <property type="entry name" value="Imelysin-like_IPPA"/>
    <property type="match status" value="1"/>
</dbReference>
<dbReference type="InterPro" id="IPR038352">
    <property type="entry name" value="Imelysin_sf"/>
</dbReference>
<comment type="caution">
    <text evidence="4">The sequence shown here is derived from an EMBL/GenBank/DDBJ whole genome shotgun (WGS) entry which is preliminary data.</text>
</comment>
<accession>A0A0A2LH06</accession>
<dbReference type="RefSeq" id="WP_035135615.1">
    <property type="nucleotide sequence ID" value="NZ_JRLV01000020.1"/>
</dbReference>